<dbReference type="AlphaFoldDB" id="A0A1A8WR61"/>
<gene>
    <name evidence="2" type="ORF">POVCU2_0090630</name>
</gene>
<protein>
    <submittedName>
        <fullName evidence="2">PIR Superfamily Protein</fullName>
    </submittedName>
</protein>
<dbReference type="Pfam" id="PF05795">
    <property type="entry name" value="Plasmodium_Vir"/>
    <property type="match status" value="1"/>
</dbReference>
<name>A0A1A8WR61_PLAOA</name>
<proteinExistence type="predicted"/>
<organism evidence="2 3">
    <name type="scientific">Plasmodium ovale curtisi</name>
    <dbReference type="NCBI Taxonomy" id="864141"/>
    <lineage>
        <taxon>Eukaryota</taxon>
        <taxon>Sar</taxon>
        <taxon>Alveolata</taxon>
        <taxon>Apicomplexa</taxon>
        <taxon>Aconoidasida</taxon>
        <taxon>Haemosporida</taxon>
        <taxon>Plasmodiidae</taxon>
        <taxon>Plasmodium</taxon>
        <taxon>Plasmodium (Plasmodium)</taxon>
    </lineage>
</organism>
<keyword evidence="1" id="KW-1133">Transmembrane helix</keyword>
<feature type="transmembrane region" description="Helical" evidence="1">
    <location>
        <begin position="263"/>
        <end position="282"/>
    </location>
</feature>
<dbReference type="Proteomes" id="UP000078560">
    <property type="component" value="Unassembled WGS sequence"/>
</dbReference>
<evidence type="ECO:0000313" key="2">
    <source>
        <dbReference type="EMBL" id="SBS94793.1"/>
    </source>
</evidence>
<evidence type="ECO:0000313" key="3">
    <source>
        <dbReference type="Proteomes" id="UP000078560"/>
    </source>
</evidence>
<accession>A0A1A8WR61</accession>
<dbReference type="EMBL" id="FLQU01001878">
    <property type="protein sequence ID" value="SBS94793.1"/>
    <property type="molecule type" value="Genomic_DNA"/>
</dbReference>
<keyword evidence="1" id="KW-0812">Transmembrane</keyword>
<sequence length="300" mass="34954">MDAQCTQESQLPSCRIYEEFNQRSDDLGKFSSECQDLQSRFSSEQGIFDLCQKLAGNIRYFCDNHNGENFLNDNFVYLHYWLLDQLIKTFKISDNGNYIGKRIQFFHEWTNIIEKLPNKYKCEPMKRDFTLYHINDFQNIKDMYDYYYNYKQSASKSSFTEIECNTYCTYLSSIISKFPSFKRSCSNNSINCIPEFKYSIDNYDPNKLREKLGCNSDKLCTEVIEERIPLIKERDTGNGPKVLTNDIADGEVVSIQSSKTSPIAITFGLLLSGIFTISFILYKLTPMGSLLKNQLIKKEK</sequence>
<keyword evidence="1" id="KW-0472">Membrane</keyword>
<reference evidence="3" key="1">
    <citation type="submission" date="2016-05" db="EMBL/GenBank/DDBJ databases">
        <authorList>
            <person name="Naeem Raeece"/>
        </authorList>
    </citation>
    <scope>NUCLEOTIDE SEQUENCE [LARGE SCALE GENOMIC DNA]</scope>
</reference>
<dbReference type="InterPro" id="IPR008780">
    <property type="entry name" value="Plasmodium_Vir"/>
</dbReference>
<evidence type="ECO:0000256" key="1">
    <source>
        <dbReference type="SAM" id="Phobius"/>
    </source>
</evidence>